<dbReference type="RefSeq" id="WP_179266965.1">
    <property type="nucleotide sequence ID" value="NZ_CP058579.1"/>
</dbReference>
<dbReference type="InterPro" id="IPR055693">
    <property type="entry name" value="DUF7269"/>
</dbReference>
<dbReference type="GeneID" id="56035967"/>
<evidence type="ECO:0000256" key="1">
    <source>
        <dbReference type="SAM" id="MobiDB-lite"/>
    </source>
</evidence>
<dbReference type="AlphaFoldDB" id="A0A7D5Q928"/>
<accession>A0A7D5Q928</accession>
<dbReference type="OrthoDB" id="307812at2157"/>
<dbReference type="Proteomes" id="UP000509626">
    <property type="component" value="Chromosome"/>
</dbReference>
<keyword evidence="2" id="KW-0812">Transmembrane</keyword>
<name>A0A7D5Q928_9EURY</name>
<sequence>MKRRRVVLGAAGVALLGLAVLGSGEGPAADLVDDAVAALGNDYLFLVAIAAGGLVVAAAMAVSGRASNVEQARMPDPERPVAVPAPGAGFDDRVGSVGFGLPVVGRSARESVRERLRACAVDVTMRSAGCGGEEARRRVDDGRWTDDPDAAAFLSSSGRSASLPTLLRAALRGETPAQRRARRAAEEVVARASDAGGEA</sequence>
<organism evidence="3 4">
    <name type="scientific">Halorarum salinum</name>
    <dbReference type="NCBI Taxonomy" id="2743089"/>
    <lineage>
        <taxon>Archaea</taxon>
        <taxon>Methanobacteriati</taxon>
        <taxon>Methanobacteriota</taxon>
        <taxon>Stenosarchaea group</taxon>
        <taxon>Halobacteria</taxon>
        <taxon>Halobacteriales</taxon>
        <taxon>Haloferacaceae</taxon>
        <taxon>Halorarum</taxon>
    </lineage>
</organism>
<protein>
    <submittedName>
        <fullName evidence="3">Uncharacterized protein</fullName>
    </submittedName>
</protein>
<evidence type="ECO:0000313" key="4">
    <source>
        <dbReference type="Proteomes" id="UP000509626"/>
    </source>
</evidence>
<feature type="transmembrane region" description="Helical" evidence="2">
    <location>
        <begin position="44"/>
        <end position="64"/>
    </location>
</feature>
<keyword evidence="4" id="KW-1185">Reference proteome</keyword>
<feature type="region of interest" description="Disordered" evidence="1">
    <location>
        <begin position="174"/>
        <end position="199"/>
    </location>
</feature>
<evidence type="ECO:0000256" key="2">
    <source>
        <dbReference type="SAM" id="Phobius"/>
    </source>
</evidence>
<gene>
    <name evidence="3" type="ORF">HUG12_00870</name>
</gene>
<dbReference type="EMBL" id="CP058579">
    <property type="protein sequence ID" value="QLG60379.1"/>
    <property type="molecule type" value="Genomic_DNA"/>
</dbReference>
<proteinExistence type="predicted"/>
<evidence type="ECO:0000313" key="3">
    <source>
        <dbReference type="EMBL" id="QLG60379.1"/>
    </source>
</evidence>
<dbReference type="Pfam" id="PF23933">
    <property type="entry name" value="DUF7269"/>
    <property type="match status" value="1"/>
</dbReference>
<keyword evidence="2" id="KW-1133">Transmembrane helix</keyword>
<reference evidence="3 4" key="1">
    <citation type="submission" date="2020-06" db="EMBL/GenBank/DDBJ databases">
        <title>NJ-3-1, isolated from saline soil.</title>
        <authorList>
            <person name="Cui H.L."/>
            <person name="Shi X."/>
        </authorList>
    </citation>
    <scope>NUCLEOTIDE SEQUENCE [LARGE SCALE GENOMIC DNA]</scope>
    <source>
        <strain evidence="3 4">NJ-3-1</strain>
    </source>
</reference>
<keyword evidence="2" id="KW-0472">Membrane</keyword>
<dbReference type="KEGG" id="halu:HUG12_00870"/>